<feature type="active site" description="Acyl-ester intermediate" evidence="7">
    <location>
        <position position="146"/>
    </location>
</feature>
<name>A0A1G5RRM0_PSEXY</name>
<protein>
    <submittedName>
        <fullName evidence="11">D-alanyl-D-alanine carboxypeptidase (Penicillin-binding protein 5/6)</fullName>
    </submittedName>
</protein>
<feature type="binding site" evidence="8">
    <location>
        <position position="324"/>
    </location>
    <ligand>
        <name>substrate</name>
    </ligand>
</feature>
<sequence>MRKSIFSRGIVLNFLKFAFVISLLLGFIPGNSIYARAASYTISEANGTLLSCNGTEVFADANPSTYVTTLTANSPVLVTGLTSNGYWRVDIGGSPFYISQQALSMQPNTTAYKLTSMDAKAALVMNLSNGKPLYSQGATDRLEPASTTKMMTALLTIEAIEAGQFTLDTPVMVSATSIQGMPRDASHVSPRLQAGEVFNVDQLLTAMMVSSDCHSCNVLAELVAGSVPNFVAMMNARAAQLGCVDTNFTNPSGYPDKNMYTNAYSLYLIAANGIQHPLFNKYFNVTTAVLPATNLCPTPRLLENTDSLINPKSGYYNPYVIGGKTGTANRAGQCLVCVAKQNEKSVISVVLGAKNRKMFDGNTVSMRYYETNRLINMGFQNYYL</sequence>
<evidence type="ECO:0000256" key="1">
    <source>
        <dbReference type="ARBA" id="ARBA00007164"/>
    </source>
</evidence>
<feature type="active site" evidence="7">
    <location>
        <position position="211"/>
    </location>
</feature>
<dbReference type="AlphaFoldDB" id="A0A1G5RRM0"/>
<evidence type="ECO:0000256" key="2">
    <source>
        <dbReference type="ARBA" id="ARBA00022729"/>
    </source>
</evidence>
<evidence type="ECO:0000256" key="8">
    <source>
        <dbReference type="PIRSR" id="PIRSR618044-2"/>
    </source>
</evidence>
<dbReference type="GO" id="GO:0008360">
    <property type="term" value="P:regulation of cell shape"/>
    <property type="evidence" value="ECO:0007669"/>
    <property type="project" value="UniProtKB-KW"/>
</dbReference>
<dbReference type="Gene3D" id="3.40.710.10">
    <property type="entry name" value="DD-peptidase/beta-lactamase superfamily"/>
    <property type="match status" value="1"/>
</dbReference>
<keyword evidence="6" id="KW-0961">Cell wall biogenesis/degradation</keyword>
<comment type="similarity">
    <text evidence="1 9">Belongs to the peptidase S11 family.</text>
</comment>
<dbReference type="GO" id="GO:0009252">
    <property type="term" value="P:peptidoglycan biosynthetic process"/>
    <property type="evidence" value="ECO:0007669"/>
    <property type="project" value="UniProtKB-KW"/>
</dbReference>
<keyword evidence="11" id="KW-0121">Carboxypeptidase</keyword>
<keyword evidence="11" id="KW-0645">Protease</keyword>
<evidence type="ECO:0000256" key="7">
    <source>
        <dbReference type="PIRSR" id="PIRSR618044-1"/>
    </source>
</evidence>
<dbReference type="GO" id="GO:0009002">
    <property type="term" value="F:serine-type D-Ala-D-Ala carboxypeptidase activity"/>
    <property type="evidence" value="ECO:0007669"/>
    <property type="project" value="InterPro"/>
</dbReference>
<evidence type="ECO:0000256" key="9">
    <source>
        <dbReference type="RuleBase" id="RU004016"/>
    </source>
</evidence>
<dbReference type="InterPro" id="IPR001967">
    <property type="entry name" value="Peptidase_S11_N"/>
</dbReference>
<dbReference type="PRINTS" id="PR00725">
    <property type="entry name" value="DADACBPTASE1"/>
</dbReference>
<dbReference type="Pfam" id="PF00768">
    <property type="entry name" value="Peptidase_S11"/>
    <property type="match status" value="1"/>
</dbReference>
<evidence type="ECO:0000259" key="10">
    <source>
        <dbReference type="Pfam" id="PF00768"/>
    </source>
</evidence>
<dbReference type="GO" id="GO:0006508">
    <property type="term" value="P:proteolysis"/>
    <property type="evidence" value="ECO:0007669"/>
    <property type="project" value="InterPro"/>
</dbReference>
<evidence type="ECO:0000313" key="12">
    <source>
        <dbReference type="Proteomes" id="UP000199428"/>
    </source>
</evidence>
<organism evidence="11 12">
    <name type="scientific">Pseudobutyrivibrio xylanivorans</name>
    <dbReference type="NCBI Taxonomy" id="185007"/>
    <lineage>
        <taxon>Bacteria</taxon>
        <taxon>Bacillati</taxon>
        <taxon>Bacillota</taxon>
        <taxon>Clostridia</taxon>
        <taxon>Lachnospirales</taxon>
        <taxon>Lachnospiraceae</taxon>
        <taxon>Pseudobutyrivibrio</taxon>
    </lineage>
</organism>
<evidence type="ECO:0000256" key="4">
    <source>
        <dbReference type="ARBA" id="ARBA00022960"/>
    </source>
</evidence>
<keyword evidence="5" id="KW-0573">Peptidoglycan synthesis</keyword>
<dbReference type="PANTHER" id="PTHR21581:SF6">
    <property type="entry name" value="TRAFFICKING PROTEIN PARTICLE COMPLEX SUBUNIT 12"/>
    <property type="match status" value="1"/>
</dbReference>
<feature type="domain" description="Peptidase S11 D-alanyl-D-alanine carboxypeptidase A N-terminal" evidence="10">
    <location>
        <begin position="114"/>
        <end position="354"/>
    </location>
</feature>
<accession>A0A1G5RRM0</accession>
<proteinExistence type="inferred from homology"/>
<evidence type="ECO:0000256" key="3">
    <source>
        <dbReference type="ARBA" id="ARBA00022801"/>
    </source>
</evidence>
<feature type="active site" description="Proton acceptor" evidence="7">
    <location>
        <position position="149"/>
    </location>
</feature>
<keyword evidence="3" id="KW-0378">Hydrolase</keyword>
<dbReference type="Proteomes" id="UP000199428">
    <property type="component" value="Unassembled WGS sequence"/>
</dbReference>
<dbReference type="GO" id="GO:0071555">
    <property type="term" value="P:cell wall organization"/>
    <property type="evidence" value="ECO:0007669"/>
    <property type="project" value="UniProtKB-KW"/>
</dbReference>
<keyword evidence="2" id="KW-0732">Signal</keyword>
<keyword evidence="4" id="KW-0133">Cell shape</keyword>
<evidence type="ECO:0000313" key="11">
    <source>
        <dbReference type="EMBL" id="SCZ76694.1"/>
    </source>
</evidence>
<evidence type="ECO:0000256" key="6">
    <source>
        <dbReference type="ARBA" id="ARBA00023316"/>
    </source>
</evidence>
<dbReference type="PANTHER" id="PTHR21581">
    <property type="entry name" value="D-ALANYL-D-ALANINE CARBOXYPEPTIDASE"/>
    <property type="match status" value="1"/>
</dbReference>
<dbReference type="SUPFAM" id="SSF56601">
    <property type="entry name" value="beta-lactamase/transpeptidase-like"/>
    <property type="match status" value="1"/>
</dbReference>
<evidence type="ECO:0000256" key="5">
    <source>
        <dbReference type="ARBA" id="ARBA00022984"/>
    </source>
</evidence>
<dbReference type="InterPro" id="IPR012338">
    <property type="entry name" value="Beta-lactam/transpept-like"/>
</dbReference>
<dbReference type="InterPro" id="IPR018044">
    <property type="entry name" value="Peptidase_S11"/>
</dbReference>
<dbReference type="RefSeq" id="WP_090160820.1">
    <property type="nucleotide sequence ID" value="NZ_FMWK01000002.1"/>
</dbReference>
<reference evidence="11 12" key="1">
    <citation type="submission" date="2016-10" db="EMBL/GenBank/DDBJ databases">
        <authorList>
            <person name="de Groot N.N."/>
        </authorList>
    </citation>
    <scope>NUCLEOTIDE SEQUENCE [LARGE SCALE GENOMIC DNA]</scope>
    <source>
        <strain evidence="11 12">DSM 10317</strain>
    </source>
</reference>
<dbReference type="EMBL" id="FMWK01000002">
    <property type="protein sequence ID" value="SCZ76694.1"/>
    <property type="molecule type" value="Genomic_DNA"/>
</dbReference>
<gene>
    <name evidence="11" type="ORF">SAMN02910350_00369</name>
</gene>